<protein>
    <submittedName>
        <fullName evidence="1">Uncharacterized protein</fullName>
    </submittedName>
</protein>
<name>A0AB33IMV9_KLEPN</name>
<accession>A0AB33IMV9</accession>
<dbReference type="EMBL" id="AP025164">
    <property type="protein sequence ID" value="BDB31196.1"/>
    <property type="molecule type" value="Genomic_DNA"/>
</dbReference>
<organism evidence="1 2">
    <name type="scientific">Klebsiella pneumoniae</name>
    <dbReference type="NCBI Taxonomy" id="573"/>
    <lineage>
        <taxon>Bacteria</taxon>
        <taxon>Pseudomonadati</taxon>
        <taxon>Pseudomonadota</taxon>
        <taxon>Gammaproteobacteria</taxon>
        <taxon>Enterobacterales</taxon>
        <taxon>Enterobacteriaceae</taxon>
        <taxon>Klebsiella/Raoultella group</taxon>
        <taxon>Klebsiella</taxon>
        <taxon>Klebsiella pneumoniae complex</taxon>
    </lineage>
</organism>
<dbReference type="Proteomes" id="UP001319930">
    <property type="component" value="Plasmid pNUITM-VK2"/>
</dbReference>
<evidence type="ECO:0000313" key="2">
    <source>
        <dbReference type="Proteomes" id="UP001319930"/>
    </source>
</evidence>
<dbReference type="AlphaFoldDB" id="A0AB33IMV9"/>
<evidence type="ECO:0000313" key="1">
    <source>
        <dbReference type="EMBL" id="BDB31196.1"/>
    </source>
</evidence>
<gene>
    <name evidence="1" type="ORF">NUITMVK2_3100</name>
</gene>
<sequence>MSWVITPATDNPSPLMPVIKKGGVPVESFTVSLTNAQIQSDDFTVSLTGNEYPGAYSWTMNITTTIE</sequence>
<geneLocation type="plasmid" evidence="1 2">
    <name>pNUITM-VK2</name>
</geneLocation>
<reference evidence="1 2" key="1">
    <citation type="submission" date="2021-09" db="EMBL/GenBank/DDBJ databases">
        <title>Whole genome sequencing of antimicrobial-resistant bacteria isolated from aquatic animals, plants, and environment in Asia.</title>
        <authorList>
            <person name="Hirabayashi A."/>
            <person name="Suzuki M."/>
        </authorList>
    </citation>
    <scope>NUCLEOTIDE SEQUENCE [LARGE SCALE GENOMIC DNA]</scope>
    <source>
        <strain evidence="1 2">NUITM-VK2</strain>
        <plasmid evidence="1 2">pNUITM-VK2</plasmid>
    </source>
</reference>
<keyword evidence="1" id="KW-0614">Plasmid</keyword>
<proteinExistence type="predicted"/>